<sequence>MSELAELLSVDDKRALEFFAQRLSDVSGPQVDRMQLIYNASVLAHYAQVSTSAEAEFPAPATLSAVFDHFVTDTTLLSDRSMMETAGAQCLVLSGFFQDQMRRRHNIDWYARLGAGFFIRSAYFEPSQAKAKLLYKISKNFEPWRQRHALLSRELRDTPYLLKPPS</sequence>
<accession>A0A1F5NRL9</accession>
<proteinExistence type="predicted"/>
<reference evidence="1 2" key="1">
    <citation type="journal article" date="2016" name="Nat. Commun.">
        <title>Thousands of microbial genomes shed light on interconnected biogeochemical processes in an aquifer system.</title>
        <authorList>
            <person name="Anantharaman K."/>
            <person name="Brown C.T."/>
            <person name="Hug L.A."/>
            <person name="Sharon I."/>
            <person name="Castelle C.J."/>
            <person name="Probst A.J."/>
            <person name="Thomas B.C."/>
            <person name="Singh A."/>
            <person name="Wilkins M.J."/>
            <person name="Karaoz U."/>
            <person name="Brodie E.L."/>
            <person name="Williams K.H."/>
            <person name="Hubbard S.S."/>
            <person name="Banfield J.F."/>
        </authorList>
    </citation>
    <scope>NUCLEOTIDE SEQUENCE [LARGE SCALE GENOMIC DNA]</scope>
</reference>
<evidence type="ECO:0000313" key="1">
    <source>
        <dbReference type="EMBL" id="OGE80319.1"/>
    </source>
</evidence>
<dbReference type="EMBL" id="MFEJ01000015">
    <property type="protein sequence ID" value="OGE80319.1"/>
    <property type="molecule type" value="Genomic_DNA"/>
</dbReference>
<gene>
    <name evidence="1" type="ORF">A2660_02225</name>
</gene>
<comment type="caution">
    <text evidence="1">The sequence shown here is derived from an EMBL/GenBank/DDBJ whole genome shotgun (WGS) entry which is preliminary data.</text>
</comment>
<organism evidence="1 2">
    <name type="scientific">Candidatus Doudnabacteria bacterium RIFCSPHIGHO2_01_FULL_45_18</name>
    <dbReference type="NCBI Taxonomy" id="1817823"/>
    <lineage>
        <taxon>Bacteria</taxon>
        <taxon>Candidatus Doudnaibacteriota</taxon>
    </lineage>
</organism>
<evidence type="ECO:0000313" key="2">
    <source>
        <dbReference type="Proteomes" id="UP000176233"/>
    </source>
</evidence>
<protein>
    <submittedName>
        <fullName evidence="1">Uncharacterized protein</fullName>
    </submittedName>
</protein>
<name>A0A1F5NRL9_9BACT</name>
<dbReference type="Proteomes" id="UP000176233">
    <property type="component" value="Unassembled WGS sequence"/>
</dbReference>
<dbReference type="AlphaFoldDB" id="A0A1F5NRL9"/>